<sequence>MSHICRLIPRTTTNLLYVSRMNAHTLPPGTTVKVPEAKGGNHIVSGSGQFIATDGPSGTGRSNIGGGSSASMLPGAQTAYDKTNPNKTTADAKASQTASGPDKEHQSILKSPLGQFGLVALTAISIYGAYKMLLGNAPNQKANLKDVHARITRPDLQSESAVHAKVAEDNNPDKPREGVNPSKKKSS</sequence>
<keyword evidence="5" id="KW-1185">Reference proteome</keyword>
<feature type="compositionally biased region" description="Polar residues" evidence="1">
    <location>
        <begin position="80"/>
        <end position="99"/>
    </location>
</feature>
<evidence type="ECO:0000313" key="5">
    <source>
        <dbReference type="Proteomes" id="UP000663870"/>
    </source>
</evidence>
<dbReference type="AlphaFoldDB" id="A0A814THY9"/>
<gene>
    <name evidence="3" type="ORF">JXQ802_LOCUS38901</name>
    <name evidence="2" type="ORF">PYM288_LOCUS22607</name>
</gene>
<reference evidence="2" key="1">
    <citation type="submission" date="2021-02" db="EMBL/GenBank/DDBJ databases">
        <authorList>
            <person name="Nowell W R."/>
        </authorList>
    </citation>
    <scope>NUCLEOTIDE SEQUENCE</scope>
</reference>
<evidence type="ECO:0000313" key="3">
    <source>
        <dbReference type="EMBL" id="CAF1473964.1"/>
    </source>
</evidence>
<feature type="region of interest" description="Disordered" evidence="1">
    <location>
        <begin position="154"/>
        <end position="187"/>
    </location>
</feature>
<proteinExistence type="predicted"/>
<comment type="caution">
    <text evidence="2">The sequence shown here is derived from an EMBL/GenBank/DDBJ whole genome shotgun (WGS) entry which is preliminary data.</text>
</comment>
<feature type="region of interest" description="Disordered" evidence="1">
    <location>
        <begin position="48"/>
        <end position="107"/>
    </location>
</feature>
<accession>A0A814THY9</accession>
<name>A0A814THY9_9BILA</name>
<protein>
    <submittedName>
        <fullName evidence="2">Uncharacterized protein</fullName>
    </submittedName>
</protein>
<evidence type="ECO:0000313" key="4">
    <source>
        <dbReference type="Proteomes" id="UP000663854"/>
    </source>
</evidence>
<feature type="compositionally biased region" description="Basic and acidic residues" evidence="1">
    <location>
        <begin position="165"/>
        <end position="177"/>
    </location>
</feature>
<dbReference type="EMBL" id="CAJNOL010002193">
    <property type="protein sequence ID" value="CAF1473964.1"/>
    <property type="molecule type" value="Genomic_DNA"/>
</dbReference>
<dbReference type="EMBL" id="CAJNOH010000980">
    <property type="protein sequence ID" value="CAF1158445.1"/>
    <property type="molecule type" value="Genomic_DNA"/>
</dbReference>
<evidence type="ECO:0000256" key="1">
    <source>
        <dbReference type="SAM" id="MobiDB-lite"/>
    </source>
</evidence>
<evidence type="ECO:0000313" key="2">
    <source>
        <dbReference type="EMBL" id="CAF1158445.1"/>
    </source>
</evidence>
<dbReference type="Proteomes" id="UP000663854">
    <property type="component" value="Unassembled WGS sequence"/>
</dbReference>
<dbReference type="Proteomes" id="UP000663870">
    <property type="component" value="Unassembled WGS sequence"/>
</dbReference>
<organism evidence="2 4">
    <name type="scientific">Rotaria sordida</name>
    <dbReference type="NCBI Taxonomy" id="392033"/>
    <lineage>
        <taxon>Eukaryota</taxon>
        <taxon>Metazoa</taxon>
        <taxon>Spiralia</taxon>
        <taxon>Gnathifera</taxon>
        <taxon>Rotifera</taxon>
        <taxon>Eurotatoria</taxon>
        <taxon>Bdelloidea</taxon>
        <taxon>Philodinida</taxon>
        <taxon>Philodinidae</taxon>
        <taxon>Rotaria</taxon>
    </lineage>
</organism>